<evidence type="ECO:0000256" key="1">
    <source>
        <dbReference type="SAM" id="MobiDB-lite"/>
    </source>
</evidence>
<feature type="compositionally biased region" description="Basic and acidic residues" evidence="1">
    <location>
        <begin position="235"/>
        <end position="255"/>
    </location>
</feature>
<keyword evidence="3" id="KW-1185">Reference proteome</keyword>
<feature type="region of interest" description="Disordered" evidence="1">
    <location>
        <begin position="235"/>
        <end position="260"/>
    </location>
</feature>
<comment type="caution">
    <text evidence="2">The sequence shown here is derived from an EMBL/GenBank/DDBJ whole genome shotgun (WGS) entry which is preliminary data.</text>
</comment>
<organism evidence="2 3">
    <name type="scientific">Sarocladium strictum</name>
    <name type="common">Black bundle disease fungus</name>
    <name type="synonym">Acremonium strictum</name>
    <dbReference type="NCBI Taxonomy" id="5046"/>
    <lineage>
        <taxon>Eukaryota</taxon>
        <taxon>Fungi</taxon>
        <taxon>Dikarya</taxon>
        <taxon>Ascomycota</taxon>
        <taxon>Pezizomycotina</taxon>
        <taxon>Sordariomycetes</taxon>
        <taxon>Hypocreomycetidae</taxon>
        <taxon>Hypocreales</taxon>
        <taxon>Sarocladiaceae</taxon>
        <taxon>Sarocladium</taxon>
    </lineage>
</organism>
<sequence length="275" mass="30590">MATRNEKGLGSSIWASRGSSYSSLRSRSVPPAAAAPNLHNPTTTTTRLRAAAAPTGDLTPAQALHRFEQTCKRLRWKMIDLFQSLERASAPEQWGFEPEEAEMNFKVDFHEAYVWIEQALVFLQLVFGVVIPRGNGGVVGMTNGSIGKPATHAYHHNVLQALADASSPLYATLGKGDVKEALWKAKELRNRWKDAAVASGAGDKDTPPRQMYSVDWIVKTIMLGLEQAYPLARQRVSEEREKVNGAEEGEVRTEEKEEEGWNWMMEDGDTEMMDV</sequence>
<protein>
    <submittedName>
        <fullName evidence="2">Uncharacterized protein</fullName>
    </submittedName>
</protein>
<dbReference type="Proteomes" id="UP001175261">
    <property type="component" value="Unassembled WGS sequence"/>
</dbReference>
<accession>A0AA39GR44</accession>
<gene>
    <name evidence="2" type="ORF">NLU13_1516</name>
</gene>
<name>A0AA39GR44_SARSR</name>
<evidence type="ECO:0000313" key="3">
    <source>
        <dbReference type="Proteomes" id="UP001175261"/>
    </source>
</evidence>
<reference evidence="2" key="1">
    <citation type="submission" date="2022-10" db="EMBL/GenBank/DDBJ databases">
        <title>Determination and structural analysis of whole genome sequence of Sarocladium strictum F4-1.</title>
        <authorList>
            <person name="Hu L."/>
            <person name="Jiang Y."/>
        </authorList>
    </citation>
    <scope>NUCLEOTIDE SEQUENCE</scope>
    <source>
        <strain evidence="2">F4-1</strain>
    </source>
</reference>
<dbReference type="EMBL" id="JAPDFR010000001">
    <property type="protein sequence ID" value="KAK0392018.1"/>
    <property type="molecule type" value="Genomic_DNA"/>
</dbReference>
<proteinExistence type="predicted"/>
<evidence type="ECO:0000313" key="2">
    <source>
        <dbReference type="EMBL" id="KAK0392018.1"/>
    </source>
</evidence>
<dbReference type="AlphaFoldDB" id="A0AA39GR44"/>